<dbReference type="STRING" id="762903.Pedsa_0993"/>
<dbReference type="InterPro" id="IPR029058">
    <property type="entry name" value="AB_hydrolase_fold"/>
</dbReference>
<dbReference type="EMBL" id="CP002545">
    <property type="protein sequence ID" value="ADY51564.1"/>
    <property type="molecule type" value="Genomic_DNA"/>
</dbReference>
<dbReference type="MEROPS" id="S09.021"/>
<reference evidence="5" key="2">
    <citation type="submission" date="2011-02" db="EMBL/GenBank/DDBJ databases">
        <title>The complete genome of Pedobacter saltans DSM 12145.</title>
        <authorList>
            <consortium name="US DOE Joint Genome Institute (JGI-PGF)"/>
            <person name="Lucas S."/>
            <person name="Copeland A."/>
            <person name="Lapidus A."/>
            <person name="Bruce D."/>
            <person name="Goodwin L."/>
            <person name="Pitluck S."/>
            <person name="Kyrpides N."/>
            <person name="Mavromatis K."/>
            <person name="Pagani I."/>
            <person name="Ivanova N."/>
            <person name="Ovchinnikova G."/>
            <person name="Lu M."/>
            <person name="Detter J.C."/>
            <person name="Han C."/>
            <person name="Land M."/>
            <person name="Hauser L."/>
            <person name="Markowitz V."/>
            <person name="Cheng J.-F."/>
            <person name="Hugenholtz P."/>
            <person name="Woyke T."/>
            <person name="Wu D."/>
            <person name="Tindall B."/>
            <person name="Pomrenke H.G."/>
            <person name="Brambilla E."/>
            <person name="Klenk H.-P."/>
            <person name="Eisen J.A."/>
        </authorList>
    </citation>
    <scope>NUCLEOTIDE SEQUENCE [LARGE SCALE GENOMIC DNA]</scope>
    <source>
        <strain evidence="5">ATCC 51119 / DSM 12145 / JCM 21818 / LMG 10337 / NBRC 100064 / NCIMB 13643</strain>
    </source>
</reference>
<dbReference type="Proteomes" id="UP000000310">
    <property type="component" value="Chromosome"/>
</dbReference>
<dbReference type="Gene3D" id="2.130.10.10">
    <property type="entry name" value="YVTN repeat-like/Quinoprotein amine dehydrogenase"/>
    <property type="match status" value="1"/>
</dbReference>
<evidence type="ECO:0000313" key="4">
    <source>
        <dbReference type="EMBL" id="ADY51564.1"/>
    </source>
</evidence>
<dbReference type="PANTHER" id="PTHR42776:SF28">
    <property type="entry name" value="GLUTAMYL ENDOPEPTIDASE, CHLOROPLASTIC-RELATED"/>
    <property type="match status" value="1"/>
</dbReference>
<keyword evidence="1" id="KW-0378">Hydrolase</keyword>
<dbReference type="eggNOG" id="COG1506">
    <property type="taxonomic scope" value="Bacteria"/>
</dbReference>
<accession>F0SAW9</accession>
<name>F0SAW9_PSESL</name>
<keyword evidence="5" id="KW-1185">Reference proteome</keyword>
<evidence type="ECO:0000313" key="5">
    <source>
        <dbReference type="Proteomes" id="UP000000310"/>
    </source>
</evidence>
<proteinExistence type="predicted"/>
<dbReference type="SUPFAM" id="SSF53474">
    <property type="entry name" value="alpha/beta-Hydrolases"/>
    <property type="match status" value="1"/>
</dbReference>
<gene>
    <name evidence="4" type="ordered locus">Pedsa_0993</name>
</gene>
<feature type="chain" id="PRO_5003256841" evidence="2">
    <location>
        <begin position="29"/>
        <end position="811"/>
    </location>
</feature>
<dbReference type="RefSeq" id="WP_013632064.1">
    <property type="nucleotide sequence ID" value="NC_015177.1"/>
</dbReference>
<organism evidence="4 5">
    <name type="scientific">Pseudopedobacter saltans (strain ATCC 51119 / DSM 12145 / JCM 21818 / CCUG 39354 / LMG 10337 / NBRC 100064 / NCIMB 13643)</name>
    <name type="common">Pedobacter saltans</name>
    <dbReference type="NCBI Taxonomy" id="762903"/>
    <lineage>
        <taxon>Bacteria</taxon>
        <taxon>Pseudomonadati</taxon>
        <taxon>Bacteroidota</taxon>
        <taxon>Sphingobacteriia</taxon>
        <taxon>Sphingobacteriales</taxon>
        <taxon>Sphingobacteriaceae</taxon>
        <taxon>Pseudopedobacter</taxon>
    </lineage>
</organism>
<feature type="signal peptide" evidence="2">
    <location>
        <begin position="1"/>
        <end position="28"/>
    </location>
</feature>
<reference evidence="4 5" key="1">
    <citation type="journal article" date="2011" name="Stand. Genomic Sci.">
        <title>Complete genome sequence of the gliding, heparinolytic Pedobacter saltans type strain (113).</title>
        <authorList>
            <person name="Liolios K."/>
            <person name="Sikorski J."/>
            <person name="Lu M."/>
            <person name="Nolan M."/>
            <person name="Lapidus A."/>
            <person name="Lucas S."/>
            <person name="Hammon N."/>
            <person name="Deshpande S."/>
            <person name="Cheng J.F."/>
            <person name="Tapia R."/>
            <person name="Han C."/>
            <person name="Goodwin L."/>
            <person name="Pitluck S."/>
            <person name="Huntemann M."/>
            <person name="Ivanova N."/>
            <person name="Pagani I."/>
            <person name="Mavromatis K."/>
            <person name="Ovchinikova G."/>
            <person name="Pati A."/>
            <person name="Chen A."/>
            <person name="Palaniappan K."/>
            <person name="Land M."/>
            <person name="Hauser L."/>
            <person name="Brambilla E.M."/>
            <person name="Kotsyurbenko O."/>
            <person name="Rohde M."/>
            <person name="Tindall B.J."/>
            <person name="Abt B."/>
            <person name="Goker M."/>
            <person name="Detter J.C."/>
            <person name="Woyke T."/>
            <person name="Bristow J."/>
            <person name="Eisen J.A."/>
            <person name="Markowitz V."/>
            <person name="Hugenholtz P."/>
            <person name="Klenk H.P."/>
            <person name="Kyrpides N.C."/>
        </authorList>
    </citation>
    <scope>NUCLEOTIDE SEQUENCE [LARGE SCALE GENOMIC DNA]</scope>
    <source>
        <strain evidence="5">ATCC 51119 / DSM 12145 / JCM 21818 / LMG 10337 / NBRC 100064 / NCIMB 13643</strain>
    </source>
</reference>
<feature type="domain" description="Peptidase S9 prolyl oligopeptidase catalytic" evidence="3">
    <location>
        <begin position="617"/>
        <end position="810"/>
    </location>
</feature>
<dbReference type="GO" id="GO:0006508">
    <property type="term" value="P:proteolysis"/>
    <property type="evidence" value="ECO:0007669"/>
    <property type="project" value="InterPro"/>
</dbReference>
<dbReference type="InterPro" id="IPR001375">
    <property type="entry name" value="Peptidase_S9_cat"/>
</dbReference>
<evidence type="ECO:0000256" key="2">
    <source>
        <dbReference type="SAM" id="SignalP"/>
    </source>
</evidence>
<evidence type="ECO:0000256" key="1">
    <source>
        <dbReference type="ARBA" id="ARBA00022801"/>
    </source>
</evidence>
<dbReference type="AlphaFoldDB" id="F0SAW9"/>
<dbReference type="InterPro" id="IPR015943">
    <property type="entry name" value="WD40/YVTN_repeat-like_dom_sf"/>
</dbReference>
<dbReference type="PANTHER" id="PTHR42776">
    <property type="entry name" value="SERINE PEPTIDASE S9 FAMILY MEMBER"/>
    <property type="match status" value="1"/>
</dbReference>
<dbReference type="OrthoDB" id="6388416at2"/>
<dbReference type="Pfam" id="PF00326">
    <property type="entry name" value="Peptidase_S9"/>
    <property type="match status" value="1"/>
</dbReference>
<dbReference type="Gene3D" id="3.40.50.1820">
    <property type="entry name" value="alpha/beta hydrolase"/>
    <property type="match status" value="1"/>
</dbReference>
<keyword evidence="2" id="KW-0732">Signal</keyword>
<sequence length="811" mass="93126">MPKAISKIAGMFVIPAFVLSITTYSVTAQQNTGYQKPAQEIQDLVNNSVKRQTLFNNTGDYIVILERNTFTEINVIRRAAFKVAGERLDSKGGNIKQEYFTKITVKNLEFNQEIKLAGLPNSYKISHVSFSPDQNLIAFCMEGPNGLELWTASLVTYNAKRLSDQPLNSAYREVYQWAPDSQAILAKFKVAEKNNNRAKELSPIIFNSEEKALSTSLHLDLLQNAEDEALFEEHFTAQLKTVFLSGDIVNFGNPAIYKKFDYSPDGTLVMTETINAPYSYTVTLDKFAYSTNIHDKYGVLVKPLSRTPVLDNLPIGFDAVFDGKRDFQWRHDKPQTYIWVEAQDGGNPNYRVSIRDVIYMQDMDDKKPVKLADCYLRFKGITWGDDQIAIVTERWWRTRTERRVFIKPGNQSYRVNLWDRYYEDSYSDPGDFLTIKNEYNKDILLLEGNQFRRFDPSNVNIFSISKGASSDGDRPYLLKFNVKTKVTDTVFRSRAPYYELPLHYNSSNGKLVYQRESFLQPVNYFYQNIKSKKEYQVSNFDNPYLPLNGITKRLLNYKRVDALKLSSTLYLPKDYSASKGRIPVIMWASPKIYKTPGAASAVKNSPFKSPELSWNSPIYWTTQGYAVLELDMPIVGESNDTPNDTFLEQIKQNAVAAIDELVKLQIADRDRIVIGGDCYGAFMVANMLTHYKGYFATGIGINGFYDTALTPFGFGQEERTYWEAIDLYKKFSPFNLADRLRTPLLMIHSNEEENFDTQPDQSKRYFAALKANAIPSRLVLLPNESHQPEARESVFHMFWEMDNWVKNVIKK</sequence>
<protein>
    <submittedName>
        <fullName evidence="4">Prolyl oligopeptidase</fullName>
    </submittedName>
</protein>
<dbReference type="SUPFAM" id="SSF82171">
    <property type="entry name" value="DPP6 N-terminal domain-like"/>
    <property type="match status" value="1"/>
</dbReference>
<dbReference type="KEGG" id="psn:Pedsa_0993"/>
<dbReference type="GO" id="GO:0004252">
    <property type="term" value="F:serine-type endopeptidase activity"/>
    <property type="evidence" value="ECO:0007669"/>
    <property type="project" value="TreeGrafter"/>
</dbReference>
<evidence type="ECO:0000259" key="3">
    <source>
        <dbReference type="Pfam" id="PF00326"/>
    </source>
</evidence>
<dbReference type="HOGENOM" id="CLU_017120_0_0_10"/>